<evidence type="ECO:0000313" key="2">
    <source>
        <dbReference type="Proteomes" id="UP000830375"/>
    </source>
</evidence>
<name>A0ABQ8MWT7_LABRO</name>
<reference evidence="1 2" key="1">
    <citation type="submission" date="2022-01" db="EMBL/GenBank/DDBJ databases">
        <title>A high-quality chromosome-level genome assembly of rohu carp, Labeo rohita.</title>
        <authorList>
            <person name="Arick M.A. II"/>
            <person name="Hsu C.-Y."/>
            <person name="Magbanua Z."/>
            <person name="Pechanova O."/>
            <person name="Grover C."/>
            <person name="Miller E."/>
            <person name="Thrash A."/>
            <person name="Ezzel L."/>
            <person name="Alam S."/>
            <person name="Benzie J."/>
            <person name="Hamilton M."/>
            <person name="Karsi A."/>
            <person name="Lawrence M.L."/>
            <person name="Peterson D.G."/>
        </authorList>
    </citation>
    <scope>NUCLEOTIDE SEQUENCE [LARGE SCALE GENOMIC DNA]</scope>
    <source>
        <strain evidence="2">BAU-BD-2019</strain>
        <tissue evidence="1">Blood</tissue>
    </source>
</reference>
<dbReference type="InterPro" id="IPR043502">
    <property type="entry name" value="DNA/RNA_pol_sf"/>
</dbReference>
<keyword evidence="2" id="KW-1185">Reference proteome</keyword>
<proteinExistence type="predicted"/>
<comment type="caution">
    <text evidence="1">The sequence shown here is derived from an EMBL/GenBank/DDBJ whole genome shotgun (WGS) entry which is preliminary data.</text>
</comment>
<dbReference type="Proteomes" id="UP000830375">
    <property type="component" value="Unassembled WGS sequence"/>
</dbReference>
<dbReference type="SUPFAM" id="SSF56672">
    <property type="entry name" value="DNA/RNA polymerases"/>
    <property type="match status" value="1"/>
</dbReference>
<dbReference type="Gene3D" id="3.30.70.270">
    <property type="match status" value="1"/>
</dbReference>
<accession>A0ABQ8MWT7</accession>
<sequence length="88" mass="10110">MDERKVEVVKSWPTPTAIKELQRFLGFTNLPRIPEATEEMFTLQQTFTPAPFLVHPGPDKLFMPQHLELEHSHLSSRDSLLDVIDVPS</sequence>
<gene>
    <name evidence="1" type="ORF">H4Q32_003765</name>
</gene>
<protein>
    <submittedName>
        <fullName evidence="1">Retrovirus-related Pol polyprotein from transposon opus</fullName>
    </submittedName>
</protein>
<dbReference type="EMBL" id="JACTAM010000002">
    <property type="protein sequence ID" value="KAI2667312.1"/>
    <property type="molecule type" value="Genomic_DNA"/>
</dbReference>
<dbReference type="InterPro" id="IPR043128">
    <property type="entry name" value="Rev_trsase/Diguanyl_cyclase"/>
</dbReference>
<evidence type="ECO:0000313" key="1">
    <source>
        <dbReference type="EMBL" id="KAI2667312.1"/>
    </source>
</evidence>
<organism evidence="1 2">
    <name type="scientific">Labeo rohita</name>
    <name type="common">Indian major carp</name>
    <name type="synonym">Cyprinus rohita</name>
    <dbReference type="NCBI Taxonomy" id="84645"/>
    <lineage>
        <taxon>Eukaryota</taxon>
        <taxon>Metazoa</taxon>
        <taxon>Chordata</taxon>
        <taxon>Craniata</taxon>
        <taxon>Vertebrata</taxon>
        <taxon>Euteleostomi</taxon>
        <taxon>Actinopterygii</taxon>
        <taxon>Neopterygii</taxon>
        <taxon>Teleostei</taxon>
        <taxon>Ostariophysi</taxon>
        <taxon>Cypriniformes</taxon>
        <taxon>Cyprinidae</taxon>
        <taxon>Labeoninae</taxon>
        <taxon>Labeonini</taxon>
        <taxon>Labeo</taxon>
    </lineage>
</organism>